<dbReference type="SMART" id="SM00355">
    <property type="entry name" value="ZnF_C2H2"/>
    <property type="match status" value="3"/>
</dbReference>
<dbReference type="SMART" id="SM00717">
    <property type="entry name" value="SANT"/>
    <property type="match status" value="1"/>
</dbReference>
<feature type="region of interest" description="Disordered" evidence="9">
    <location>
        <begin position="593"/>
        <end position="652"/>
    </location>
</feature>
<comment type="subcellular location">
    <subcellularLocation>
        <location evidence="1">Nucleus</location>
    </subcellularLocation>
</comment>
<evidence type="ECO:0000259" key="11">
    <source>
        <dbReference type="PROSITE" id="PS51156"/>
    </source>
</evidence>
<feature type="compositionally biased region" description="Low complexity" evidence="9">
    <location>
        <begin position="252"/>
        <end position="265"/>
    </location>
</feature>
<dbReference type="Pfam" id="PF13912">
    <property type="entry name" value="zf-C2H2_6"/>
    <property type="match status" value="2"/>
</dbReference>
<accession>A0A8C5PJ20</accession>
<keyword evidence="5" id="KW-0238">DNA-binding</keyword>
<organism evidence="13 14">
    <name type="scientific">Leptobrachium leishanense</name>
    <name type="common">Leishan spiny toad</name>
    <dbReference type="NCBI Taxonomy" id="445787"/>
    <lineage>
        <taxon>Eukaryota</taxon>
        <taxon>Metazoa</taxon>
        <taxon>Chordata</taxon>
        <taxon>Craniata</taxon>
        <taxon>Vertebrata</taxon>
        <taxon>Euteleostomi</taxon>
        <taxon>Amphibia</taxon>
        <taxon>Batrachia</taxon>
        <taxon>Anura</taxon>
        <taxon>Pelobatoidea</taxon>
        <taxon>Megophryidae</taxon>
        <taxon>Leptobrachium</taxon>
    </lineage>
</organism>
<proteinExistence type="predicted"/>
<dbReference type="InterPro" id="IPR000949">
    <property type="entry name" value="ELM2_dom"/>
</dbReference>
<reference evidence="13" key="2">
    <citation type="submission" date="2025-09" db="UniProtKB">
        <authorList>
            <consortium name="Ensembl"/>
        </authorList>
    </citation>
    <scope>IDENTIFICATION</scope>
</reference>
<evidence type="ECO:0000256" key="1">
    <source>
        <dbReference type="ARBA" id="ARBA00004123"/>
    </source>
</evidence>
<dbReference type="InterPro" id="IPR036236">
    <property type="entry name" value="Znf_C2H2_sf"/>
</dbReference>
<keyword evidence="8" id="KW-0862">Zinc</keyword>
<evidence type="ECO:0000256" key="8">
    <source>
        <dbReference type="PROSITE-ProRule" id="PRU00042"/>
    </source>
</evidence>
<evidence type="ECO:0000256" key="6">
    <source>
        <dbReference type="ARBA" id="ARBA00023163"/>
    </source>
</evidence>
<evidence type="ECO:0000256" key="9">
    <source>
        <dbReference type="SAM" id="MobiDB-lite"/>
    </source>
</evidence>
<dbReference type="SMART" id="SM01189">
    <property type="entry name" value="ELM2"/>
    <property type="match status" value="1"/>
</dbReference>
<evidence type="ECO:0000313" key="14">
    <source>
        <dbReference type="Proteomes" id="UP000694569"/>
    </source>
</evidence>
<evidence type="ECO:0000256" key="5">
    <source>
        <dbReference type="ARBA" id="ARBA00023125"/>
    </source>
</evidence>
<feature type="compositionally biased region" description="Basic and acidic residues" evidence="9">
    <location>
        <begin position="632"/>
        <end position="643"/>
    </location>
</feature>
<keyword evidence="8" id="KW-0479">Metal-binding</keyword>
<sequence>MNNQQLYKANLSANSGDNLYYQHIQCQASNQTLNHSYDSVDLEESMSPSPHLALDTREAVLPNRAKSHISVDHARQTNWAHAGTGNHAEGRSTLDSYGQSLPWDSQVQNEATDAYHSSYFPQLSDNRHKVHSGGVHKLDSFTQVFAKRNLRIQASAQGIHEQQPSQMDTDSALRQLLTLKSTGSQQTRPPDSADRYQQAPQQIQHSIASQPQKHHLHALQHPQENYFYDYPQQVTELQSQSLMQQGQHFRQPHQGLAQQSQQLPPPSYYMQPHQTRQQRVSFQEIHQSQQQQFSSQLPPYYQTQSSEEELHHTMQQAQQHNMQSQGYHRDGNQKAESYAQDLSHPMQLIQLGAVPQNFYQNPQAYQHLNKQSMLPQQQASPQKPYLDESQSHVLIDTSVELSNADMLDGFDGEDMNIMGSPVSHHQALIHDAAFLMTNREPHPSPNTAWPQVQTSTIKMCNAYENPDSKSRLSCLICLKEFRSLPALNGHLKSHGGVRPSAVLKQDRAGTPALPGIWVPQPLPELEQYPGESWANPCQESNEVDNLTPIVMPVSVPVKLAPSVPRKQVNCNADMDQPESCVSDDEMPVLTRMTYSPPSSPKAASSCAPSEITRKLQPCATKPDQPGESLKPPTERRKYPHRPEPLFIPPPSYSTNSSYSGATLYQSQLRCPRVILDHSVLGKQELPLYTPPPMLSPGRQGSGLFNNVITACHNGHLPPTPLTPSPRVLLCQSNSFGDGSTPVTPGPGEKTVDIEPRINIGSRFQANIPELRSPLNQEGEQHKATLVWKPWPDLENQELRQKVEVFLSMSCSSVLPGGGTNLEYALHTLFEANGNILNALKMLLLEKASRLKKHPLTNYHYAGSDNWTIAEKKNFSKALNTYNKDFSYVQKMIKSKTVSQCVEYYYTWKKILRMGRRKRNRLFEAVEEDTVKRDELPEEDAEGKKYEEVEQVQKSPETQHSTDLDQPAVQNLGPPVSSFICEMGNCGAVFCSRQALNGHARIHGGTTIPVKVPVPSLARQKSSTPSGYCSMKNSPAHSTTSGETDTATAFPCKVCGKVFFKIKSRNAHMKTHRQQEEQQRQKAQRAAEMADTIARTIDSNVVPSEQNILSFDHLNLLKTLEQDFDDNDIAQDLEDVLGETDVMQSDLLLDDEDVDLLQDGVDLQGTCA</sequence>
<dbReference type="Gene3D" id="4.10.1240.50">
    <property type="match status" value="1"/>
</dbReference>
<dbReference type="PROSITE" id="PS50157">
    <property type="entry name" value="ZINC_FINGER_C2H2_2"/>
    <property type="match status" value="3"/>
</dbReference>
<feature type="domain" description="C2H2-type" evidence="10">
    <location>
        <begin position="472"/>
        <end position="499"/>
    </location>
</feature>
<dbReference type="GO" id="GO:0006357">
    <property type="term" value="P:regulation of transcription by RNA polymerase II"/>
    <property type="evidence" value="ECO:0007669"/>
    <property type="project" value="TreeGrafter"/>
</dbReference>
<feature type="compositionally biased region" description="Low complexity" evidence="9">
    <location>
        <begin position="315"/>
        <end position="325"/>
    </location>
</feature>
<keyword evidence="8" id="KW-0863">Zinc-finger</keyword>
<dbReference type="OrthoDB" id="10258692at2759"/>
<dbReference type="Ensembl" id="ENSLLET00000024331.1">
    <property type="protein sequence ID" value="ENSLLEP00000023440.1"/>
    <property type="gene ID" value="ENSLLEG00000014132.1"/>
</dbReference>
<dbReference type="PROSITE" id="PS51156">
    <property type="entry name" value="ELM2"/>
    <property type="match status" value="1"/>
</dbReference>
<dbReference type="InterPro" id="IPR017884">
    <property type="entry name" value="SANT_dom"/>
</dbReference>
<evidence type="ECO:0000256" key="2">
    <source>
        <dbReference type="ARBA" id="ARBA00022553"/>
    </source>
</evidence>
<feature type="domain" description="ELM2" evidence="11">
    <location>
        <begin position="755"/>
        <end position="846"/>
    </location>
</feature>
<evidence type="ECO:0000313" key="13">
    <source>
        <dbReference type="Ensembl" id="ENSLLEP00000023440.1"/>
    </source>
</evidence>
<keyword evidence="6" id="KW-0804">Transcription</keyword>
<dbReference type="GO" id="GO:0003677">
    <property type="term" value="F:DNA binding"/>
    <property type="evidence" value="ECO:0007669"/>
    <property type="project" value="UniProtKB-KW"/>
</dbReference>
<dbReference type="InterPro" id="IPR051066">
    <property type="entry name" value="Trans_reg/Corepressor"/>
</dbReference>
<keyword evidence="7" id="KW-0539">Nucleus</keyword>
<feature type="region of interest" description="Disordered" evidence="9">
    <location>
        <begin position="927"/>
        <end position="968"/>
    </location>
</feature>
<keyword evidence="3" id="KW-0007">Acetylation</keyword>
<dbReference type="GO" id="GO:0005667">
    <property type="term" value="C:transcription regulator complex"/>
    <property type="evidence" value="ECO:0007669"/>
    <property type="project" value="TreeGrafter"/>
</dbReference>
<dbReference type="Gene3D" id="1.10.10.60">
    <property type="entry name" value="Homeodomain-like"/>
    <property type="match status" value="1"/>
</dbReference>
<dbReference type="PROSITE" id="PS51293">
    <property type="entry name" value="SANT"/>
    <property type="match status" value="1"/>
</dbReference>
<feature type="region of interest" description="Disordered" evidence="9">
    <location>
        <begin position="181"/>
        <end position="201"/>
    </location>
</feature>
<feature type="region of interest" description="Disordered" evidence="9">
    <location>
        <begin position="303"/>
        <end position="336"/>
    </location>
</feature>
<dbReference type="GO" id="GO:0003714">
    <property type="term" value="F:transcription corepressor activity"/>
    <property type="evidence" value="ECO:0007669"/>
    <property type="project" value="TreeGrafter"/>
</dbReference>
<dbReference type="GO" id="GO:0008270">
    <property type="term" value="F:zinc ion binding"/>
    <property type="evidence" value="ECO:0007669"/>
    <property type="project" value="UniProtKB-KW"/>
</dbReference>
<dbReference type="PANTHER" id="PTHR16089:SF19">
    <property type="entry name" value="TRANSCRIPTIONAL-REGULATING FACTOR 1"/>
    <property type="match status" value="1"/>
</dbReference>
<feature type="domain" description="SANT" evidence="12">
    <location>
        <begin position="861"/>
        <end position="912"/>
    </location>
</feature>
<dbReference type="PROSITE" id="PS00028">
    <property type="entry name" value="ZINC_FINGER_C2H2_1"/>
    <property type="match status" value="3"/>
</dbReference>
<dbReference type="InterPro" id="IPR009057">
    <property type="entry name" value="Homeodomain-like_sf"/>
</dbReference>
<dbReference type="Pfam" id="PF01448">
    <property type="entry name" value="ELM2"/>
    <property type="match status" value="1"/>
</dbReference>
<dbReference type="SUPFAM" id="SSF46689">
    <property type="entry name" value="Homeodomain-like"/>
    <property type="match status" value="1"/>
</dbReference>
<reference evidence="13" key="1">
    <citation type="submission" date="2025-08" db="UniProtKB">
        <authorList>
            <consortium name="Ensembl"/>
        </authorList>
    </citation>
    <scope>IDENTIFICATION</scope>
</reference>
<evidence type="ECO:0000259" key="10">
    <source>
        <dbReference type="PROSITE" id="PS50157"/>
    </source>
</evidence>
<evidence type="ECO:0000256" key="7">
    <source>
        <dbReference type="ARBA" id="ARBA00023242"/>
    </source>
</evidence>
<feature type="region of interest" description="Disordered" evidence="9">
    <location>
        <begin position="1018"/>
        <end position="1044"/>
    </location>
</feature>
<dbReference type="Pfam" id="PF00249">
    <property type="entry name" value="Myb_DNA-binding"/>
    <property type="match status" value="1"/>
</dbReference>
<evidence type="ECO:0000256" key="3">
    <source>
        <dbReference type="ARBA" id="ARBA00022990"/>
    </source>
</evidence>
<dbReference type="FunFam" id="1.10.10.60:FF:000086">
    <property type="entry name" value="transcriptional-regulating factor 1 isoform X1"/>
    <property type="match status" value="1"/>
</dbReference>
<evidence type="ECO:0000256" key="4">
    <source>
        <dbReference type="ARBA" id="ARBA00023015"/>
    </source>
</evidence>
<dbReference type="Gene3D" id="3.30.160.60">
    <property type="entry name" value="Classic Zinc Finger"/>
    <property type="match status" value="1"/>
</dbReference>
<feature type="compositionally biased region" description="Polar residues" evidence="9">
    <location>
        <begin position="951"/>
        <end position="960"/>
    </location>
</feature>
<dbReference type="InterPro" id="IPR001005">
    <property type="entry name" value="SANT/Myb"/>
</dbReference>
<dbReference type="Proteomes" id="UP000694569">
    <property type="component" value="Unplaced"/>
</dbReference>
<feature type="domain" description="C2H2-type" evidence="10">
    <location>
        <begin position="1049"/>
        <end position="1076"/>
    </location>
</feature>
<evidence type="ECO:0000259" key="12">
    <source>
        <dbReference type="PROSITE" id="PS51293"/>
    </source>
</evidence>
<protein>
    <submittedName>
        <fullName evidence="13">Transcriptional regulating factor 1</fullName>
    </submittedName>
</protein>
<keyword evidence="4" id="KW-0805">Transcription regulation</keyword>
<keyword evidence="14" id="KW-1185">Reference proteome</keyword>
<dbReference type="PANTHER" id="PTHR16089">
    <property type="entry name" value="REST COREPRESSOR COREST PROTEIN-RELATED"/>
    <property type="match status" value="1"/>
</dbReference>
<keyword evidence="2" id="KW-0597">Phosphoprotein</keyword>
<feature type="domain" description="C2H2-type" evidence="10">
    <location>
        <begin position="978"/>
        <end position="1007"/>
    </location>
</feature>
<dbReference type="InterPro" id="IPR013087">
    <property type="entry name" value="Znf_C2H2_type"/>
</dbReference>
<gene>
    <name evidence="13" type="primary">TRERF1</name>
</gene>
<feature type="region of interest" description="Disordered" evidence="9">
    <location>
        <begin position="245"/>
        <end position="265"/>
    </location>
</feature>
<dbReference type="GeneTree" id="ENSGT00940000160303"/>
<dbReference type="SUPFAM" id="SSF57667">
    <property type="entry name" value="beta-beta-alpha zinc fingers"/>
    <property type="match status" value="1"/>
</dbReference>
<dbReference type="GO" id="GO:0000118">
    <property type="term" value="C:histone deacetylase complex"/>
    <property type="evidence" value="ECO:0007669"/>
    <property type="project" value="TreeGrafter"/>
</dbReference>
<feature type="compositionally biased region" description="Low complexity" evidence="9">
    <location>
        <begin position="600"/>
        <end position="609"/>
    </location>
</feature>
<dbReference type="AlphaFoldDB" id="A0A8C5PJ20"/>
<name>A0A8C5PJ20_9ANUR</name>